<organism evidence="11 12">
    <name type="scientific">Pseudoduganella buxea</name>
    <dbReference type="NCBI Taxonomy" id="1949069"/>
    <lineage>
        <taxon>Bacteria</taxon>
        <taxon>Pseudomonadati</taxon>
        <taxon>Pseudomonadota</taxon>
        <taxon>Betaproteobacteria</taxon>
        <taxon>Burkholderiales</taxon>
        <taxon>Oxalobacteraceae</taxon>
        <taxon>Telluria group</taxon>
        <taxon>Pseudoduganella</taxon>
    </lineage>
</organism>
<evidence type="ECO:0000256" key="1">
    <source>
        <dbReference type="ARBA" id="ARBA00004651"/>
    </source>
</evidence>
<feature type="transmembrane region" description="Helical" evidence="10">
    <location>
        <begin position="61"/>
        <end position="80"/>
    </location>
</feature>
<dbReference type="PANTHER" id="PTHR30561:SF0">
    <property type="entry name" value="GUANIDINIUM EXPORTER"/>
    <property type="match status" value="1"/>
</dbReference>
<evidence type="ECO:0000256" key="4">
    <source>
        <dbReference type="ARBA" id="ARBA00022692"/>
    </source>
</evidence>
<keyword evidence="3" id="KW-1003">Cell membrane</keyword>
<evidence type="ECO:0000313" key="12">
    <source>
        <dbReference type="Proteomes" id="UP000622638"/>
    </source>
</evidence>
<dbReference type="Proteomes" id="UP000622638">
    <property type="component" value="Unassembled WGS sequence"/>
</dbReference>
<dbReference type="InterPro" id="IPR000390">
    <property type="entry name" value="Small_drug/metabolite_transptr"/>
</dbReference>
<evidence type="ECO:0000256" key="7">
    <source>
        <dbReference type="ARBA" id="ARBA00038151"/>
    </source>
</evidence>
<dbReference type="InterPro" id="IPR037185">
    <property type="entry name" value="EmrE-like"/>
</dbReference>
<gene>
    <name evidence="11" type="primary">sugE</name>
    <name evidence="11" type="ORF">GCM10011572_33700</name>
</gene>
<comment type="subcellular location">
    <subcellularLocation>
        <location evidence="1 9">Cell membrane</location>
        <topology evidence="1 9">Multi-pass membrane protein</topology>
    </subcellularLocation>
</comment>
<evidence type="ECO:0000256" key="6">
    <source>
        <dbReference type="ARBA" id="ARBA00023136"/>
    </source>
</evidence>
<evidence type="ECO:0000256" key="9">
    <source>
        <dbReference type="RuleBase" id="RU003942"/>
    </source>
</evidence>
<comment type="caution">
    <text evidence="11">The sequence shown here is derived from an EMBL/GenBank/DDBJ whole genome shotgun (WGS) entry which is preliminary data.</text>
</comment>
<comment type="similarity">
    <text evidence="7">Belongs to the drug/metabolite transporter (DMT) superfamily. Small multidrug resistance (SMR) (TC 2.A.7.1) family. Gdx/SugE subfamily.</text>
</comment>
<evidence type="ECO:0000256" key="5">
    <source>
        <dbReference type="ARBA" id="ARBA00022989"/>
    </source>
</evidence>
<feature type="transmembrane region" description="Helical" evidence="10">
    <location>
        <begin position="37"/>
        <end position="54"/>
    </location>
</feature>
<reference evidence="12" key="1">
    <citation type="journal article" date="2019" name="Int. J. Syst. Evol. Microbiol.">
        <title>The Global Catalogue of Microorganisms (GCM) 10K type strain sequencing project: providing services to taxonomists for standard genome sequencing and annotation.</title>
        <authorList>
            <consortium name="The Broad Institute Genomics Platform"/>
            <consortium name="The Broad Institute Genome Sequencing Center for Infectious Disease"/>
            <person name="Wu L."/>
            <person name="Ma J."/>
        </authorList>
    </citation>
    <scope>NUCLEOTIDE SEQUENCE [LARGE SCALE GENOMIC DNA]</scope>
    <source>
        <strain evidence="12">CGMCC 1.15931</strain>
    </source>
</reference>
<dbReference type="PANTHER" id="PTHR30561">
    <property type="entry name" value="SMR FAMILY PROTON-DEPENDENT DRUG EFFLUX TRANSPORTER SUGE"/>
    <property type="match status" value="1"/>
</dbReference>
<dbReference type="RefSeq" id="WP_188916010.1">
    <property type="nucleotide sequence ID" value="NZ_BMKG01000014.1"/>
</dbReference>
<sequence length="110" mass="11185">MSSLAAWALVLAAGVLEIAMAFALKSSDGWTRPTPSVLAVLAAFASIYLLATAVRALPLGLAYAVWTGIGAVGVTLVGIVCFAEHVSAPRLLFMALIFVGIVGLKASPAS</sequence>
<evidence type="ECO:0000256" key="2">
    <source>
        <dbReference type="ARBA" id="ARBA00022448"/>
    </source>
</evidence>
<dbReference type="InterPro" id="IPR045324">
    <property type="entry name" value="Small_multidrug_res"/>
</dbReference>
<keyword evidence="6 10" id="KW-0472">Membrane</keyword>
<dbReference type="SUPFAM" id="SSF103481">
    <property type="entry name" value="Multidrug resistance efflux transporter EmrE"/>
    <property type="match status" value="1"/>
</dbReference>
<dbReference type="EMBL" id="BMKG01000014">
    <property type="protein sequence ID" value="GGC09475.1"/>
    <property type="molecule type" value="Genomic_DNA"/>
</dbReference>
<keyword evidence="2" id="KW-0813">Transport</keyword>
<keyword evidence="12" id="KW-1185">Reference proteome</keyword>
<keyword evidence="5 10" id="KW-1133">Transmembrane helix</keyword>
<evidence type="ECO:0000256" key="8">
    <source>
        <dbReference type="ARBA" id="ARBA00039168"/>
    </source>
</evidence>
<proteinExistence type="inferred from homology"/>
<name>A0ABQ1KVV7_9BURK</name>
<accession>A0ABQ1KVV7</accession>
<dbReference type="Pfam" id="PF00893">
    <property type="entry name" value="Multi_Drug_Res"/>
    <property type="match status" value="1"/>
</dbReference>
<evidence type="ECO:0000313" key="11">
    <source>
        <dbReference type="EMBL" id="GGC09475.1"/>
    </source>
</evidence>
<evidence type="ECO:0000256" key="10">
    <source>
        <dbReference type="SAM" id="Phobius"/>
    </source>
</evidence>
<feature type="transmembrane region" description="Helical" evidence="10">
    <location>
        <begin position="86"/>
        <end position="104"/>
    </location>
</feature>
<keyword evidence="4 9" id="KW-0812">Transmembrane</keyword>
<dbReference type="Gene3D" id="1.10.3730.20">
    <property type="match status" value="1"/>
</dbReference>
<evidence type="ECO:0000256" key="3">
    <source>
        <dbReference type="ARBA" id="ARBA00022475"/>
    </source>
</evidence>
<protein>
    <recommendedName>
        <fullName evidence="8">Guanidinium exporter</fullName>
    </recommendedName>
</protein>